<dbReference type="GO" id="GO:0006313">
    <property type="term" value="P:DNA transposition"/>
    <property type="evidence" value="ECO:0007669"/>
    <property type="project" value="InterPro"/>
</dbReference>
<proteinExistence type="predicted"/>
<gene>
    <name evidence="1" type="ORF">EL26_08565</name>
</gene>
<organism evidence="1 2">
    <name type="scientific">Tumebacillus flagellatus</name>
    <dbReference type="NCBI Taxonomy" id="1157490"/>
    <lineage>
        <taxon>Bacteria</taxon>
        <taxon>Bacillati</taxon>
        <taxon>Bacillota</taxon>
        <taxon>Bacilli</taxon>
        <taxon>Bacillales</taxon>
        <taxon>Alicyclobacillaceae</taxon>
        <taxon>Tumebacillus</taxon>
    </lineage>
</organism>
<dbReference type="InterPro" id="IPR009057">
    <property type="entry name" value="Homeodomain-like_sf"/>
</dbReference>
<accession>A0A074LNI3</accession>
<dbReference type="SUPFAM" id="SSF46689">
    <property type="entry name" value="Homeodomain-like"/>
    <property type="match status" value="1"/>
</dbReference>
<dbReference type="RefSeq" id="WP_052036134.1">
    <property type="nucleotide sequence ID" value="NZ_JMIR01000009.1"/>
</dbReference>
<evidence type="ECO:0000313" key="1">
    <source>
        <dbReference type="EMBL" id="KEO83696.1"/>
    </source>
</evidence>
<reference evidence="1 2" key="1">
    <citation type="journal article" date="2013" name="Int. J. Syst. Evol. Microbiol.">
        <title>Tumebacillus flagellatus sp. nov., an alpha-amylase/pullulanase-producing bacterium isolated from cassava wastewater.</title>
        <authorList>
            <person name="Wang Q."/>
            <person name="Xie N."/>
            <person name="Qin Y."/>
            <person name="Shen N."/>
            <person name="Zhu J."/>
            <person name="Mi H."/>
            <person name="Huang R."/>
        </authorList>
    </citation>
    <scope>NUCLEOTIDE SEQUENCE [LARGE SCALE GENOMIC DNA]</scope>
    <source>
        <strain evidence="1 2">GST4</strain>
    </source>
</reference>
<name>A0A074LNI3_9BACL</name>
<dbReference type="AlphaFoldDB" id="A0A074LNI3"/>
<dbReference type="EMBL" id="JMIR01000009">
    <property type="protein sequence ID" value="KEO83696.1"/>
    <property type="molecule type" value="Genomic_DNA"/>
</dbReference>
<comment type="caution">
    <text evidence="1">The sequence shown here is derived from an EMBL/GenBank/DDBJ whole genome shotgun (WGS) entry which is preliminary data.</text>
</comment>
<dbReference type="eggNOG" id="COG2963">
    <property type="taxonomic scope" value="Bacteria"/>
</dbReference>
<dbReference type="Pfam" id="PF01527">
    <property type="entry name" value="HTH_Tnp_1"/>
    <property type="match status" value="1"/>
</dbReference>
<dbReference type="GO" id="GO:0004803">
    <property type="term" value="F:transposase activity"/>
    <property type="evidence" value="ECO:0007669"/>
    <property type="project" value="InterPro"/>
</dbReference>
<evidence type="ECO:0000313" key="2">
    <source>
        <dbReference type="Proteomes" id="UP000027931"/>
    </source>
</evidence>
<protein>
    <submittedName>
        <fullName evidence="1">Transposase</fullName>
    </submittedName>
</protein>
<sequence length="90" mass="10756">MEVGNAAQVARRHEITANMVYRWMKQSKHQDFKQARPEAKKVAPFTPSMEEYRAIEEENDKLKRILGEKDLEIEILRDLVKKVDPTYRRR</sequence>
<dbReference type="OrthoDB" id="1707197at2"/>
<dbReference type="STRING" id="1157490.EL26_08565"/>
<keyword evidence="2" id="KW-1185">Reference proteome</keyword>
<dbReference type="InterPro" id="IPR002514">
    <property type="entry name" value="Transposase_8"/>
</dbReference>
<dbReference type="Proteomes" id="UP000027931">
    <property type="component" value="Unassembled WGS sequence"/>
</dbReference>
<dbReference type="GO" id="GO:0003677">
    <property type="term" value="F:DNA binding"/>
    <property type="evidence" value="ECO:0007669"/>
    <property type="project" value="InterPro"/>
</dbReference>